<name>A0A2H3BT22_9AGAR</name>
<organism evidence="3 4">
    <name type="scientific">Armillaria solidipes</name>
    <dbReference type="NCBI Taxonomy" id="1076256"/>
    <lineage>
        <taxon>Eukaryota</taxon>
        <taxon>Fungi</taxon>
        <taxon>Dikarya</taxon>
        <taxon>Basidiomycota</taxon>
        <taxon>Agaricomycotina</taxon>
        <taxon>Agaricomycetes</taxon>
        <taxon>Agaricomycetidae</taxon>
        <taxon>Agaricales</taxon>
        <taxon>Marasmiineae</taxon>
        <taxon>Physalacriaceae</taxon>
        <taxon>Armillaria</taxon>
    </lineage>
</organism>
<dbReference type="InterPro" id="IPR011600">
    <property type="entry name" value="Pept_C14_caspase"/>
</dbReference>
<proteinExistence type="inferred from homology"/>
<evidence type="ECO:0000313" key="3">
    <source>
        <dbReference type="EMBL" id="PBK67033.1"/>
    </source>
</evidence>
<dbReference type="GO" id="GO:0004197">
    <property type="term" value="F:cysteine-type endopeptidase activity"/>
    <property type="evidence" value="ECO:0007669"/>
    <property type="project" value="InterPro"/>
</dbReference>
<dbReference type="Pfam" id="PF00656">
    <property type="entry name" value="Peptidase_C14"/>
    <property type="match status" value="1"/>
</dbReference>
<dbReference type="AlphaFoldDB" id="A0A2H3BT22"/>
<accession>A0A2H3BT22</accession>
<evidence type="ECO:0000313" key="4">
    <source>
        <dbReference type="Proteomes" id="UP000218334"/>
    </source>
</evidence>
<gene>
    <name evidence="3" type="ORF">ARMSODRAFT_1086424</name>
</gene>
<dbReference type="InterPro" id="IPR050452">
    <property type="entry name" value="Metacaspase"/>
</dbReference>
<dbReference type="EMBL" id="KZ293438">
    <property type="protein sequence ID" value="PBK67033.1"/>
    <property type="molecule type" value="Genomic_DNA"/>
</dbReference>
<dbReference type="PANTHER" id="PTHR48104">
    <property type="entry name" value="METACASPASE-4"/>
    <property type="match status" value="1"/>
</dbReference>
<comment type="similarity">
    <text evidence="1">Belongs to the peptidase C14B family.</text>
</comment>
<dbReference type="PANTHER" id="PTHR48104:SF30">
    <property type="entry name" value="METACASPASE-1"/>
    <property type="match status" value="1"/>
</dbReference>
<feature type="domain" description="Peptidase C14 caspase" evidence="2">
    <location>
        <begin position="126"/>
        <end position="391"/>
    </location>
</feature>
<evidence type="ECO:0000259" key="2">
    <source>
        <dbReference type="Pfam" id="PF00656"/>
    </source>
</evidence>
<dbReference type="Gene3D" id="3.40.50.1460">
    <property type="match status" value="1"/>
</dbReference>
<keyword evidence="4" id="KW-1185">Reference proteome</keyword>
<evidence type="ECO:0000256" key="1">
    <source>
        <dbReference type="ARBA" id="ARBA00009005"/>
    </source>
</evidence>
<protein>
    <recommendedName>
        <fullName evidence="2">Peptidase C14 caspase domain-containing protein</fullName>
    </recommendedName>
</protein>
<reference evidence="4" key="1">
    <citation type="journal article" date="2017" name="Nat. Ecol. Evol.">
        <title>Genome expansion and lineage-specific genetic innovations in the forest pathogenic fungi Armillaria.</title>
        <authorList>
            <person name="Sipos G."/>
            <person name="Prasanna A.N."/>
            <person name="Walter M.C."/>
            <person name="O'Connor E."/>
            <person name="Balint B."/>
            <person name="Krizsan K."/>
            <person name="Kiss B."/>
            <person name="Hess J."/>
            <person name="Varga T."/>
            <person name="Slot J."/>
            <person name="Riley R."/>
            <person name="Boka B."/>
            <person name="Rigling D."/>
            <person name="Barry K."/>
            <person name="Lee J."/>
            <person name="Mihaltcheva S."/>
            <person name="LaButti K."/>
            <person name="Lipzen A."/>
            <person name="Waldron R."/>
            <person name="Moloney N.M."/>
            <person name="Sperisen C."/>
            <person name="Kredics L."/>
            <person name="Vagvoelgyi C."/>
            <person name="Patrignani A."/>
            <person name="Fitzpatrick D."/>
            <person name="Nagy I."/>
            <person name="Doyle S."/>
            <person name="Anderson J.B."/>
            <person name="Grigoriev I.V."/>
            <person name="Gueldener U."/>
            <person name="Muensterkoetter M."/>
            <person name="Nagy L.G."/>
        </authorList>
    </citation>
    <scope>NUCLEOTIDE SEQUENCE [LARGE SCALE GENOMIC DNA]</scope>
    <source>
        <strain evidence="4">28-4</strain>
    </source>
</reference>
<dbReference type="GO" id="GO:0006508">
    <property type="term" value="P:proteolysis"/>
    <property type="evidence" value="ECO:0007669"/>
    <property type="project" value="InterPro"/>
</dbReference>
<sequence>MPYTVTYTNLWRWSAEYHRGKIKPLRNMMRPLEAVELEAAKKYGMVEANGYIDSLRVLHEAEVRASATGDAEDAKTLKALEELRQFRVCISCIRTRIATKLEPYPCDIEYGAYLSSKSSFDASRFWVVIIGIDAYDQFPLDGAFRDAKMMLKYFIEDLGVPHTRIQCLLAPRSMKKGETANFERPTRANIIHALYSLVTNKAIEPGDNIVVYFSGHGSCYPISDQLGCMQCLCPVDRDTVDAAGKPVLDISDTELCVILSQVCHAKGDRITVILDCSFMKDVLNVSLSQDGRKSRSLPPSTTPMDDILTAWNGNVKIYYDHPSIPIAQDWHPDFTSYVTLSGCNNDQLAWEVLWTDGTIGGVFTRRLLEAFRAAKAATYEDLCRTLKAQCSPQTPGADGKNKTSLLWYRN</sequence>
<dbReference type="Proteomes" id="UP000218334">
    <property type="component" value="Unassembled WGS sequence"/>
</dbReference>
<dbReference type="GO" id="GO:0005737">
    <property type="term" value="C:cytoplasm"/>
    <property type="evidence" value="ECO:0007669"/>
    <property type="project" value="TreeGrafter"/>
</dbReference>